<evidence type="ECO:0008006" key="5">
    <source>
        <dbReference type="Google" id="ProtNLM"/>
    </source>
</evidence>
<gene>
    <name evidence="3" type="ORF">Metus_0303</name>
</gene>
<sequence>MVKMAKCSKCGTEVAKPEKTWTLAPKGKKAVTVGLYKCPSCGAFFRASSK</sequence>
<dbReference type="GO" id="GO:0005737">
    <property type="term" value="C:cytoplasm"/>
    <property type="evidence" value="ECO:0007669"/>
    <property type="project" value="InterPro"/>
</dbReference>
<dbReference type="EMBL" id="RXGA01000001">
    <property type="protein sequence ID" value="RWX74278.1"/>
    <property type="molecule type" value="Genomic_DNA"/>
</dbReference>
<dbReference type="AlphaFoldDB" id="A0A3S3VDP9"/>
<name>A0A3S3VDP9_METS7</name>
<protein>
    <recommendedName>
        <fullName evidence="5">Chorismate-binding protein</fullName>
    </recommendedName>
</protein>
<reference evidence="3 4" key="1">
    <citation type="submission" date="2018-12" db="EMBL/GenBank/DDBJ databases">
        <title>The complete genome of the methanogenic archaea of the candidate phylum Verstraetearchaeota, obtained from the metagenome of underground thermal water.</title>
        <authorList>
            <person name="Kadnikov V.V."/>
            <person name="Mardanov A.V."/>
            <person name="Beletsky A.V."/>
            <person name="Karnachuk O.V."/>
            <person name="Ravin N.V."/>
        </authorList>
    </citation>
    <scope>NUCLEOTIDE SEQUENCE [LARGE SCALE GENOMIC DNA]</scope>
    <source>
        <strain evidence="3">Ch88</strain>
    </source>
</reference>
<comment type="caution">
    <text evidence="3">The sequence shown here is derived from an EMBL/GenBank/DDBJ whole genome shotgun (WGS) entry which is preliminary data.</text>
</comment>
<dbReference type="Gene3D" id="2.30.30.610">
    <property type="entry name" value="Chromatin protein Cren7"/>
    <property type="match status" value="1"/>
</dbReference>
<keyword evidence="1" id="KW-0488">Methylation</keyword>
<dbReference type="InterPro" id="IPR038647">
    <property type="entry name" value="Cren7_sf"/>
</dbReference>
<organism evidence="3 4">
    <name type="scientific">Methanosuratincola subterraneus</name>
    <dbReference type="NCBI Taxonomy" id="2593994"/>
    <lineage>
        <taxon>Archaea</taxon>
        <taxon>Thermoproteota</taxon>
        <taxon>Methanosuratincolia</taxon>
        <taxon>Candidatus Methanomethylicales</taxon>
        <taxon>Candidatus Methanomethylicaceae</taxon>
        <taxon>Candidatus Methanosuratincola (ex Vanwonterghem et al. 2016)</taxon>
    </lineage>
</organism>
<evidence type="ECO:0000313" key="3">
    <source>
        <dbReference type="EMBL" id="RWX74278.1"/>
    </source>
</evidence>
<keyword evidence="2" id="KW-0963">Cytoplasm</keyword>
<dbReference type="Pfam" id="PF11520">
    <property type="entry name" value="Cren7"/>
    <property type="match status" value="1"/>
</dbReference>
<proteinExistence type="predicted"/>
<evidence type="ECO:0000256" key="1">
    <source>
        <dbReference type="ARBA" id="ARBA00022481"/>
    </source>
</evidence>
<evidence type="ECO:0000256" key="2">
    <source>
        <dbReference type="ARBA" id="ARBA00022490"/>
    </source>
</evidence>
<dbReference type="InterPro" id="IPR020906">
    <property type="entry name" value="dsDNA-bd_Cren7"/>
</dbReference>
<dbReference type="GO" id="GO:0003690">
    <property type="term" value="F:double-stranded DNA binding"/>
    <property type="evidence" value="ECO:0007669"/>
    <property type="project" value="InterPro"/>
</dbReference>
<evidence type="ECO:0000313" key="4">
    <source>
        <dbReference type="Proteomes" id="UP000288215"/>
    </source>
</evidence>
<dbReference type="Proteomes" id="UP000288215">
    <property type="component" value="Unassembled WGS sequence"/>
</dbReference>
<accession>A0A3S3VDP9</accession>